<dbReference type="EMBL" id="FOMX01000022">
    <property type="protein sequence ID" value="SFE91566.1"/>
    <property type="molecule type" value="Genomic_DNA"/>
</dbReference>
<protein>
    <recommendedName>
        <fullName evidence="5">Protein kinase domain-containing protein</fullName>
    </recommendedName>
</protein>
<evidence type="ECO:0000256" key="3">
    <source>
        <dbReference type="ARBA" id="ARBA00022777"/>
    </source>
</evidence>
<keyword evidence="7" id="KW-1185">Reference proteome</keyword>
<evidence type="ECO:0000259" key="5">
    <source>
        <dbReference type="PROSITE" id="PS50011"/>
    </source>
</evidence>
<sequence>MAAAPAPPEPLTDDERRMLAQGRHEALAHALALSGRHAAAGWVLEQIWDFAGACEHYARAGRPLDALRAAIELGRPDVLDRIIAVFTAADADTRQQAAALLQRKGRHADAARIFALGDHDPEARARALVRAGDRLGAARVLAEAERVREALALLEPLPERHGPTLQLAAELSWELGDAEAAVRRAQAAIRAGGADRAALSRLLARGLGALGHDLAAQIVLQGRGEAPEGPPVPARFLVRAPLPASFSGAAYEGIDRVTLAEVEIHLLLAELQEGGAGDPAVQDALEAFQRRALAAAALEHPAIRGIVQFDARAGILILPHEAGNNLRALIRPPGMPLPRARALVAFLLEGLAAAHARGLVHGSLLPAQLVCDAAGRPLLGPFGADAIAGLIATRTGALEELLTITAPEVRAGGAPTAASDIYGVAALLVALVAGSLGGAAPEARAAVEDALDPDPARRPDATALLARMRRRVADLRDLSMSTEPSGQEPGVMSDDFGLSGHGVVVEAAPGWDDTALDALLAADVPGLQPVLDRQGRRVALAAWPEGCRRLADDVPFDRLAPMAIVDGLPVEAAAAVRARLTAGAWVVTPAGEWMLALDDLLTR</sequence>
<dbReference type="GO" id="GO:0005524">
    <property type="term" value="F:ATP binding"/>
    <property type="evidence" value="ECO:0007669"/>
    <property type="project" value="UniProtKB-KW"/>
</dbReference>
<evidence type="ECO:0000313" key="6">
    <source>
        <dbReference type="EMBL" id="SFE91566.1"/>
    </source>
</evidence>
<dbReference type="PROSITE" id="PS50011">
    <property type="entry name" value="PROTEIN_KINASE_DOM"/>
    <property type="match status" value="1"/>
</dbReference>
<dbReference type="STRING" id="54.SAMN02745121_06073"/>
<evidence type="ECO:0000256" key="2">
    <source>
        <dbReference type="ARBA" id="ARBA00022741"/>
    </source>
</evidence>
<proteinExistence type="predicted"/>
<dbReference type="Proteomes" id="UP000199400">
    <property type="component" value="Unassembled WGS sequence"/>
</dbReference>
<feature type="domain" description="Protein kinase" evidence="5">
    <location>
        <begin position="199"/>
        <end position="472"/>
    </location>
</feature>
<dbReference type="OrthoDB" id="5491249at2"/>
<dbReference type="InterPro" id="IPR011009">
    <property type="entry name" value="Kinase-like_dom_sf"/>
</dbReference>
<dbReference type="GO" id="GO:0004674">
    <property type="term" value="F:protein serine/threonine kinase activity"/>
    <property type="evidence" value="ECO:0007669"/>
    <property type="project" value="TreeGrafter"/>
</dbReference>
<evidence type="ECO:0000256" key="4">
    <source>
        <dbReference type="ARBA" id="ARBA00022840"/>
    </source>
</evidence>
<dbReference type="SMART" id="SM00220">
    <property type="entry name" value="S_TKc"/>
    <property type="match status" value="1"/>
</dbReference>
<keyword evidence="4" id="KW-0067">ATP-binding</keyword>
<dbReference type="PANTHER" id="PTHR43289:SF6">
    <property type="entry name" value="SERINE_THREONINE-PROTEIN KINASE NEKL-3"/>
    <property type="match status" value="1"/>
</dbReference>
<keyword evidence="3" id="KW-0418">Kinase</keyword>
<name>A0A1I2EG85_9BACT</name>
<evidence type="ECO:0000313" key="7">
    <source>
        <dbReference type="Proteomes" id="UP000199400"/>
    </source>
</evidence>
<dbReference type="AlphaFoldDB" id="A0A1I2EG85"/>
<reference evidence="7" key="1">
    <citation type="submission" date="2016-10" db="EMBL/GenBank/DDBJ databases">
        <authorList>
            <person name="Varghese N."/>
            <person name="Submissions S."/>
        </authorList>
    </citation>
    <scope>NUCLEOTIDE SEQUENCE [LARGE SCALE GENOMIC DNA]</scope>
    <source>
        <strain evidence="7">ATCC 25963</strain>
    </source>
</reference>
<dbReference type="PANTHER" id="PTHR43289">
    <property type="entry name" value="MITOGEN-ACTIVATED PROTEIN KINASE KINASE KINASE 20-RELATED"/>
    <property type="match status" value="1"/>
</dbReference>
<accession>A0A1I2EG85</accession>
<keyword evidence="1" id="KW-0808">Transferase</keyword>
<keyword evidence="2" id="KW-0547">Nucleotide-binding</keyword>
<dbReference type="RefSeq" id="WP_096332449.1">
    <property type="nucleotide sequence ID" value="NZ_FOMX01000022.1"/>
</dbReference>
<dbReference type="InterPro" id="IPR000719">
    <property type="entry name" value="Prot_kinase_dom"/>
</dbReference>
<gene>
    <name evidence="6" type="ORF">SAMN02745121_06073</name>
</gene>
<organism evidence="6 7">
    <name type="scientific">Nannocystis exedens</name>
    <dbReference type="NCBI Taxonomy" id="54"/>
    <lineage>
        <taxon>Bacteria</taxon>
        <taxon>Pseudomonadati</taxon>
        <taxon>Myxococcota</taxon>
        <taxon>Polyangia</taxon>
        <taxon>Nannocystales</taxon>
        <taxon>Nannocystaceae</taxon>
        <taxon>Nannocystis</taxon>
    </lineage>
</organism>
<evidence type="ECO:0000256" key="1">
    <source>
        <dbReference type="ARBA" id="ARBA00022679"/>
    </source>
</evidence>
<dbReference type="Gene3D" id="1.10.510.10">
    <property type="entry name" value="Transferase(Phosphotransferase) domain 1"/>
    <property type="match status" value="1"/>
</dbReference>
<dbReference type="SUPFAM" id="SSF56112">
    <property type="entry name" value="Protein kinase-like (PK-like)"/>
    <property type="match status" value="1"/>
</dbReference>